<reference evidence="1" key="1">
    <citation type="submission" date="2018-02" db="EMBL/GenBank/DDBJ databases">
        <title>Rhizophora mucronata_Transcriptome.</title>
        <authorList>
            <person name="Meera S.P."/>
            <person name="Sreeshan A."/>
            <person name="Augustine A."/>
        </authorList>
    </citation>
    <scope>NUCLEOTIDE SEQUENCE</scope>
    <source>
        <tissue evidence="1">Leaf</tissue>
    </source>
</reference>
<dbReference type="AlphaFoldDB" id="A0A2P2QPN8"/>
<protein>
    <submittedName>
        <fullName evidence="1">Uncharacterized protein</fullName>
    </submittedName>
</protein>
<evidence type="ECO:0000313" key="1">
    <source>
        <dbReference type="EMBL" id="MBX68970.1"/>
    </source>
</evidence>
<sequence length="38" mass="4574">MDFPLFYHQNHLIVCFTENLVYHSPDKVLNRPKFLVVV</sequence>
<proteinExistence type="predicted"/>
<dbReference type="EMBL" id="GGEC01088486">
    <property type="protein sequence ID" value="MBX68970.1"/>
    <property type="molecule type" value="Transcribed_RNA"/>
</dbReference>
<name>A0A2P2QPN8_RHIMU</name>
<accession>A0A2P2QPN8</accession>
<organism evidence="1">
    <name type="scientific">Rhizophora mucronata</name>
    <name type="common">Asiatic mangrove</name>
    <dbReference type="NCBI Taxonomy" id="61149"/>
    <lineage>
        <taxon>Eukaryota</taxon>
        <taxon>Viridiplantae</taxon>
        <taxon>Streptophyta</taxon>
        <taxon>Embryophyta</taxon>
        <taxon>Tracheophyta</taxon>
        <taxon>Spermatophyta</taxon>
        <taxon>Magnoliopsida</taxon>
        <taxon>eudicotyledons</taxon>
        <taxon>Gunneridae</taxon>
        <taxon>Pentapetalae</taxon>
        <taxon>rosids</taxon>
        <taxon>fabids</taxon>
        <taxon>Malpighiales</taxon>
        <taxon>Rhizophoraceae</taxon>
        <taxon>Rhizophora</taxon>
    </lineage>
</organism>